<evidence type="ECO:0000256" key="1">
    <source>
        <dbReference type="SAM" id="Phobius"/>
    </source>
</evidence>
<keyword evidence="1" id="KW-1133">Transmembrane helix</keyword>
<feature type="transmembrane region" description="Helical" evidence="1">
    <location>
        <begin position="121"/>
        <end position="143"/>
    </location>
</feature>
<gene>
    <name evidence="2" type="ORF">CDV26_08255</name>
</gene>
<keyword evidence="3" id="KW-1185">Reference proteome</keyword>
<reference evidence="2 3" key="1">
    <citation type="submission" date="2017-06" db="EMBL/GenBank/DDBJ databases">
        <title>Complete genome of Francisella halioticida.</title>
        <authorList>
            <person name="Sjodin A."/>
        </authorList>
    </citation>
    <scope>NUCLEOTIDE SEQUENCE [LARGE SCALE GENOMIC DNA]</scope>
    <source>
        <strain evidence="2 3">DSM 23729</strain>
    </source>
</reference>
<sequence>MKIVQKLRKKPTYILELFLLLGLFLYFLIINIYQPLFADDFVRANIDAFYDHTVLLNLYHDYIHWTGRITAQLPVYIFLNKSMHFMIYLFDCINAFVICSFIFIFFKTITKDKESIISKSFLVYFTFLITFSFWSAALGNILWKTLAMQYFWGACIGIYFYYKSFVKDKEGKLLAIFTGVFIGLYNEVYFAICFVICICYLFDCIKNKKKINNNVYFFVVPLILAGIVLLSAPGSYIRLHNVESSDVGVQTNIILMLVFNALKVFVQQIFLTIVFILSLILMYIDTKRNNSNVNWWKIFYLVLIYLTVVPASISFAQRVCLPYYIVYGYIIFSILLNRESKFLISMMKNINKLFFILILHLVLLGGGYFYLHLQIIQRHKLIEKYHSNNIENARFKKIKPLPNSSIIAYRDISRDPYDWTNTTYARYYKFNTVQLD</sequence>
<dbReference type="EMBL" id="CP022132">
    <property type="protein sequence ID" value="ASG68381.1"/>
    <property type="molecule type" value="Genomic_DNA"/>
</dbReference>
<dbReference type="InterPro" id="IPR045691">
    <property type="entry name" value="DUF6056"/>
</dbReference>
<accession>A0ABM6M0X1</accession>
<feature type="transmembrane region" description="Helical" evidence="1">
    <location>
        <begin position="173"/>
        <end position="202"/>
    </location>
</feature>
<dbReference type="RefSeq" id="WP_088772869.1">
    <property type="nucleotide sequence ID" value="NZ_CP022132.1"/>
</dbReference>
<name>A0ABM6M0X1_9GAMM</name>
<protein>
    <recommendedName>
        <fullName evidence="4">Glycosyltransferase RgtA/B/C/D-like domain-containing protein</fullName>
    </recommendedName>
</protein>
<feature type="transmembrane region" description="Helical" evidence="1">
    <location>
        <begin position="85"/>
        <end position="109"/>
    </location>
</feature>
<feature type="transmembrane region" description="Helical" evidence="1">
    <location>
        <begin position="295"/>
        <end position="315"/>
    </location>
</feature>
<keyword evidence="1" id="KW-0472">Membrane</keyword>
<feature type="transmembrane region" description="Helical" evidence="1">
    <location>
        <begin position="321"/>
        <end position="338"/>
    </location>
</feature>
<proteinExistence type="predicted"/>
<feature type="transmembrane region" description="Helical" evidence="1">
    <location>
        <begin position="350"/>
        <end position="371"/>
    </location>
</feature>
<feature type="transmembrane region" description="Helical" evidence="1">
    <location>
        <begin position="214"/>
        <end position="233"/>
    </location>
</feature>
<dbReference type="Pfam" id="PF19528">
    <property type="entry name" value="DUF6056"/>
    <property type="match status" value="1"/>
</dbReference>
<evidence type="ECO:0008006" key="4">
    <source>
        <dbReference type="Google" id="ProtNLM"/>
    </source>
</evidence>
<evidence type="ECO:0000313" key="2">
    <source>
        <dbReference type="EMBL" id="ASG68381.1"/>
    </source>
</evidence>
<feature type="transmembrane region" description="Helical" evidence="1">
    <location>
        <begin position="253"/>
        <end position="283"/>
    </location>
</feature>
<dbReference type="Proteomes" id="UP000249910">
    <property type="component" value="Chromosome"/>
</dbReference>
<feature type="transmembrane region" description="Helical" evidence="1">
    <location>
        <begin position="12"/>
        <end position="33"/>
    </location>
</feature>
<keyword evidence="1" id="KW-0812">Transmembrane</keyword>
<organism evidence="2 3">
    <name type="scientific">Francisella halioticida</name>
    <dbReference type="NCBI Taxonomy" id="549298"/>
    <lineage>
        <taxon>Bacteria</taxon>
        <taxon>Pseudomonadati</taxon>
        <taxon>Pseudomonadota</taxon>
        <taxon>Gammaproteobacteria</taxon>
        <taxon>Thiotrichales</taxon>
        <taxon>Francisellaceae</taxon>
        <taxon>Francisella</taxon>
    </lineage>
</organism>
<evidence type="ECO:0000313" key="3">
    <source>
        <dbReference type="Proteomes" id="UP000249910"/>
    </source>
</evidence>